<evidence type="ECO:0000256" key="2">
    <source>
        <dbReference type="ARBA" id="ARBA00022840"/>
    </source>
</evidence>
<feature type="domain" description="HTH luxR-type" evidence="4">
    <location>
        <begin position="941"/>
        <end position="1006"/>
    </location>
</feature>
<dbReference type="SUPFAM" id="SSF46894">
    <property type="entry name" value="C-terminal effector domain of the bipartite response regulators"/>
    <property type="match status" value="1"/>
</dbReference>
<accession>A0ABY7B8N6</accession>
<evidence type="ECO:0000313" key="5">
    <source>
        <dbReference type="EMBL" id="WAL67528.1"/>
    </source>
</evidence>
<evidence type="ECO:0000256" key="1">
    <source>
        <dbReference type="ARBA" id="ARBA00022741"/>
    </source>
</evidence>
<dbReference type="EMBL" id="CP113836">
    <property type="protein sequence ID" value="WAL67528.1"/>
    <property type="molecule type" value="Genomic_DNA"/>
</dbReference>
<dbReference type="InterPro" id="IPR041664">
    <property type="entry name" value="AAA_16"/>
</dbReference>
<dbReference type="SUPFAM" id="SSF52540">
    <property type="entry name" value="P-loop containing nucleoside triphosphate hydrolases"/>
    <property type="match status" value="1"/>
</dbReference>
<protein>
    <submittedName>
        <fullName evidence="5">AAA family ATPase</fullName>
    </submittedName>
</protein>
<dbReference type="Gene3D" id="1.10.10.10">
    <property type="entry name" value="Winged helix-like DNA-binding domain superfamily/Winged helix DNA-binding domain"/>
    <property type="match status" value="1"/>
</dbReference>
<name>A0ABY7B8N6_9PSEU</name>
<dbReference type="PANTHER" id="PTHR16305">
    <property type="entry name" value="TESTICULAR SOLUBLE ADENYLYL CYCLASE"/>
    <property type="match status" value="1"/>
</dbReference>
<dbReference type="Pfam" id="PF13191">
    <property type="entry name" value="AAA_16"/>
    <property type="match status" value="1"/>
</dbReference>
<dbReference type="RefSeq" id="WP_268757627.1">
    <property type="nucleotide sequence ID" value="NZ_CP113836.1"/>
</dbReference>
<dbReference type="PROSITE" id="PS50005">
    <property type="entry name" value="TPR"/>
    <property type="match status" value="1"/>
</dbReference>
<dbReference type="PROSITE" id="PS50043">
    <property type="entry name" value="HTH_LUXR_2"/>
    <property type="match status" value="1"/>
</dbReference>
<keyword evidence="6" id="KW-1185">Reference proteome</keyword>
<dbReference type="SMART" id="SM00421">
    <property type="entry name" value="HTH_LUXR"/>
    <property type="match status" value="1"/>
</dbReference>
<evidence type="ECO:0000256" key="3">
    <source>
        <dbReference type="PROSITE-ProRule" id="PRU00339"/>
    </source>
</evidence>
<dbReference type="InterPro" id="IPR019734">
    <property type="entry name" value="TPR_rpt"/>
</dbReference>
<keyword evidence="3" id="KW-0802">TPR repeat</keyword>
<dbReference type="Gene3D" id="1.25.40.10">
    <property type="entry name" value="Tetratricopeptide repeat domain"/>
    <property type="match status" value="1"/>
</dbReference>
<evidence type="ECO:0000259" key="4">
    <source>
        <dbReference type="PROSITE" id="PS50043"/>
    </source>
</evidence>
<dbReference type="InterPro" id="IPR036388">
    <property type="entry name" value="WH-like_DNA-bd_sf"/>
</dbReference>
<feature type="repeat" description="TPR" evidence="3">
    <location>
        <begin position="618"/>
        <end position="651"/>
    </location>
</feature>
<gene>
    <name evidence="5" type="ORF">ORV05_07030</name>
</gene>
<organism evidence="5 6">
    <name type="scientific">Amycolatopsis cynarae</name>
    <dbReference type="NCBI Taxonomy" id="2995223"/>
    <lineage>
        <taxon>Bacteria</taxon>
        <taxon>Bacillati</taxon>
        <taxon>Actinomycetota</taxon>
        <taxon>Actinomycetes</taxon>
        <taxon>Pseudonocardiales</taxon>
        <taxon>Pseudonocardiaceae</taxon>
        <taxon>Amycolatopsis</taxon>
    </lineage>
</organism>
<dbReference type="SUPFAM" id="SSF48452">
    <property type="entry name" value="TPR-like"/>
    <property type="match status" value="1"/>
</dbReference>
<reference evidence="5" key="1">
    <citation type="submission" date="2022-11" db="EMBL/GenBank/DDBJ databases">
        <authorList>
            <person name="Mo P."/>
        </authorList>
    </citation>
    <scope>NUCLEOTIDE SEQUENCE</scope>
    <source>
        <strain evidence="5">HUAS 11-8</strain>
    </source>
</reference>
<dbReference type="InterPro" id="IPR011990">
    <property type="entry name" value="TPR-like_helical_dom_sf"/>
</dbReference>
<dbReference type="CDD" id="cd06170">
    <property type="entry name" value="LuxR_C_like"/>
    <property type="match status" value="1"/>
</dbReference>
<dbReference type="PANTHER" id="PTHR16305:SF35">
    <property type="entry name" value="TRANSCRIPTIONAL ACTIVATOR DOMAIN"/>
    <property type="match status" value="1"/>
</dbReference>
<proteinExistence type="predicted"/>
<keyword evidence="1" id="KW-0547">Nucleotide-binding</keyword>
<dbReference type="Pfam" id="PF00196">
    <property type="entry name" value="GerE"/>
    <property type="match status" value="1"/>
</dbReference>
<dbReference type="PRINTS" id="PR00038">
    <property type="entry name" value="HTHLUXR"/>
</dbReference>
<keyword evidence="2" id="KW-0067">ATP-binding</keyword>
<sequence length="1016" mass="109341">MHLVPRLGSGIPLVARVDEMRRLRAAFSRAERGEAGTVLLAGDAGVGKTRVLAELGEYTGGRGALVLTGRCLDVREGGLPYLPFAEAFGPLATAEDPVVVEAVRTRPALGRLLPTAQPGPLVSSELVPVTSSEPEMAHRARSEQDLGQLQLFDAVLGVLARIAEHRPVVLVLEDLHWADGSTRNLLSFLATRIRAQRLLIVASYRGEDVHRRHPLRGLLVELVRLPTVTQVELRPLSPSDARAFVEALAEGPLSPETIASVVERSEGNPFFVEELLASCTEGSDLPAELAEVLLARLERLSPDARRALRVISVAGEGVSHAALADVSGIGENELDEALREAVQHHVLVVEDGAYTFRHALLQEAVYGDLLPGERIRMHAAYAARIMRTPQGRGHDAKLAYHSLQSRDMTTALPALLRAADEAERLGAPGAALRHVEQALEIWHAVPESSHPEGVDELRLLHEASYFAGTSGEPERAVAYARSAVQELRPDSDVERAAKTWRRLAEALMNVEGTIDEAVAAVGRAWDLVAESEPGRTRSWVLATRAAILRGVGRREDALESARTAVADARATGTAGAEASALITLGGLADNAAEFEEARVRLLEAERKAREADAPNVELRALCFLGNSYEDQGEIDRAIMVYQRGITRAEETGLTWSAYGLEMRSRQLQLRYFSGDWPAESAAGAPARGVSSALAARMTASSLPIVVSRGRFTMAAKLLVELRPHWRAEPLTALAAGAAGSELAYWQGDYPAAIRRAEEVSDFLRVFGLDYLLSEIRLGAHALAGAVAQAAAARLRGDEPEERDAVATGERLLEQVHYAAANGRPRAGKLGPEGRAWLARAEAMASGLGGKADPARWEAAVEAFGYGAVYEQAVCRWHHAEALLAAGESARAAREVREAHEVAETLRALPLRDAIRSLARRARIDLPGLTEATGATAAAESAQSRVDPLTERERAVLERVALGRTNRQVGEELYISEKTVSVHLSRVMAKLGATRRAEAVAIAYDRGLLAKPSGAAV</sequence>
<dbReference type="Proteomes" id="UP001163203">
    <property type="component" value="Chromosome"/>
</dbReference>
<dbReference type="InterPro" id="IPR016032">
    <property type="entry name" value="Sig_transdc_resp-reg_C-effctor"/>
</dbReference>
<dbReference type="InterPro" id="IPR027417">
    <property type="entry name" value="P-loop_NTPase"/>
</dbReference>
<dbReference type="SMART" id="SM00028">
    <property type="entry name" value="TPR"/>
    <property type="match status" value="2"/>
</dbReference>
<evidence type="ECO:0000313" key="6">
    <source>
        <dbReference type="Proteomes" id="UP001163203"/>
    </source>
</evidence>
<dbReference type="PROSITE" id="PS00622">
    <property type="entry name" value="HTH_LUXR_1"/>
    <property type="match status" value="1"/>
</dbReference>
<dbReference type="InterPro" id="IPR000792">
    <property type="entry name" value="Tscrpt_reg_LuxR_C"/>
</dbReference>